<name>A0A447ITE2_9RHOB</name>
<dbReference type="EMBL" id="UZWE01000085">
    <property type="protein sequence ID" value="VDS10792.1"/>
    <property type="molecule type" value="Genomic_DNA"/>
</dbReference>
<organism evidence="1 2">
    <name type="scientific">Paracoccus haematequi</name>
    <dbReference type="NCBI Taxonomy" id="2491866"/>
    <lineage>
        <taxon>Bacteria</taxon>
        <taxon>Pseudomonadati</taxon>
        <taxon>Pseudomonadota</taxon>
        <taxon>Alphaproteobacteria</taxon>
        <taxon>Rhodobacterales</taxon>
        <taxon>Paracoccaceae</taxon>
        <taxon>Paracoccus</taxon>
    </lineage>
</organism>
<dbReference type="RefSeq" id="WP_126156325.1">
    <property type="nucleotide sequence ID" value="NZ_UZWE01000085.1"/>
</dbReference>
<protein>
    <submittedName>
        <fullName evidence="1">Uncharacterized protein</fullName>
    </submittedName>
</protein>
<reference evidence="1 2" key="1">
    <citation type="submission" date="2018-12" db="EMBL/GenBank/DDBJ databases">
        <authorList>
            <person name="Criscuolo A."/>
        </authorList>
    </citation>
    <scope>NUCLEOTIDE SEQUENCE [LARGE SCALE GENOMIC DNA]</scope>
    <source>
        <strain evidence="1">ACIP1116241</strain>
    </source>
</reference>
<proteinExistence type="predicted"/>
<dbReference type="AlphaFoldDB" id="A0A447ITE2"/>
<gene>
    <name evidence="1" type="ORF">PARHAE_04011</name>
</gene>
<accession>A0A447ITE2</accession>
<evidence type="ECO:0000313" key="1">
    <source>
        <dbReference type="EMBL" id="VDS10792.1"/>
    </source>
</evidence>
<dbReference type="Proteomes" id="UP000270743">
    <property type="component" value="Unassembled WGS sequence"/>
</dbReference>
<dbReference type="OrthoDB" id="7780527at2"/>
<keyword evidence="2" id="KW-1185">Reference proteome</keyword>
<sequence>MSYRITSYDTLQANISAAGTTIMLCRANLEQVELSHEDMMDLLWRIERQIAELKGMQVELDHMSQRRRASRTLIKSRLRVVGCCP</sequence>
<evidence type="ECO:0000313" key="2">
    <source>
        <dbReference type="Proteomes" id="UP000270743"/>
    </source>
</evidence>